<reference evidence="1 2" key="1">
    <citation type="submission" date="2019-05" db="EMBL/GenBank/DDBJ databases">
        <authorList>
            <person name="Zhang J.-Y."/>
            <person name="Feg X."/>
            <person name="Du Z.-J."/>
        </authorList>
    </citation>
    <scope>NUCLEOTIDE SEQUENCE [LARGE SCALE GENOMIC DNA]</scope>
    <source>
        <strain evidence="1 2">RZ26</strain>
    </source>
</reference>
<keyword evidence="2" id="KW-1185">Reference proteome</keyword>
<dbReference type="Proteomes" id="UP000310314">
    <property type="component" value="Unassembled WGS sequence"/>
</dbReference>
<dbReference type="RefSeq" id="WP_138659632.1">
    <property type="nucleotide sequence ID" value="NZ_VATY01000005.1"/>
</dbReference>
<comment type="caution">
    <text evidence="1">The sequence shown here is derived from an EMBL/GenBank/DDBJ whole genome shotgun (WGS) entry which is preliminary data.</text>
</comment>
<evidence type="ECO:0000313" key="2">
    <source>
        <dbReference type="Proteomes" id="UP000310314"/>
    </source>
</evidence>
<protein>
    <submittedName>
        <fullName evidence="1">Uncharacterized protein</fullName>
    </submittedName>
</protein>
<accession>A0A5S3PGB9</accession>
<dbReference type="AlphaFoldDB" id="A0A5S3PGB9"/>
<proteinExistence type="predicted"/>
<gene>
    <name evidence="1" type="ORF">FEE95_19065</name>
</gene>
<sequence length="428" mass="49160">MKQKLFAAILTLCSLNIFSQNDSLQKDKKRLDFAKSYLELGGVFSPSFNGKRLLNNEVISFSNAASVNQTITWGAFHFWGHAEFYVSIPIGQENFKKNEETDFQLTNSIVTGARFLPWAYRDGALRPYIGVGWGATDFQQKIKPEENQPVLSKDFMLVPEAGLIFGYKAFMLRLGVSYLYDNKWNYPVSRTEFSAIETPKFNFQIGVRYSYEDTKSKDPKVNEQWNNFPINSPLGYGSTKFGDFFIAAGPSSSFSLAKSDYNQSSRPYLDDKLTSSNYFDITGGYQFNHWNLFTAISFRNPKFETEGYGAKQTIKKTSFTFEINKFLTDYVGFAPYIGLNIAYDKLNYTESIDNVNKKLTFEKIEPGVTLGWDIVPGKTNEALVLRTNLRWFPYSSFQVDGNNFDFSQLEFNLIQVVFYPERLKKRKK</sequence>
<organism evidence="1 2">
    <name type="scientific">Maribacter algarum</name>
    <name type="common">ex Zhang et al. 2020</name>
    <dbReference type="NCBI Taxonomy" id="2578118"/>
    <lineage>
        <taxon>Bacteria</taxon>
        <taxon>Pseudomonadati</taxon>
        <taxon>Bacteroidota</taxon>
        <taxon>Flavobacteriia</taxon>
        <taxon>Flavobacteriales</taxon>
        <taxon>Flavobacteriaceae</taxon>
        <taxon>Maribacter</taxon>
    </lineage>
</organism>
<dbReference type="EMBL" id="VATY01000005">
    <property type="protein sequence ID" value="TMM53172.1"/>
    <property type="molecule type" value="Genomic_DNA"/>
</dbReference>
<dbReference type="OrthoDB" id="1154683at2"/>
<evidence type="ECO:0000313" key="1">
    <source>
        <dbReference type="EMBL" id="TMM53172.1"/>
    </source>
</evidence>
<name>A0A5S3PGB9_9FLAO</name>